<dbReference type="PANTHER" id="PTHR36738">
    <property type="entry name" value="EXPRESSED PROTEIN"/>
    <property type="match status" value="1"/>
</dbReference>
<sequence length="184" mass="19346">MAACASSAFSSVGSLHSGVAPRVASSPVMNAGAFLALDAMEPAVSSYVSIWTPLFVSAKDAGLAPDVLLHWGHGAAMATVLFAMGGYGAFLGWQTRVGNGATVYPLSLGEAARELHPKLSKRLPSTFCRFPKANALDTQEAPIPFSATCNVLTHTRLTANDSGGCSLLLSTWWTGRTRPPRHCR</sequence>
<dbReference type="EMBL" id="HBER01043942">
    <property type="protein sequence ID" value="CAD8546816.1"/>
    <property type="molecule type" value="Transcribed_RNA"/>
</dbReference>
<dbReference type="AlphaFoldDB" id="A0A7S0JCI3"/>
<organism evidence="1">
    <name type="scientific">Calcidiscus leptoporus</name>
    <dbReference type="NCBI Taxonomy" id="127549"/>
    <lineage>
        <taxon>Eukaryota</taxon>
        <taxon>Haptista</taxon>
        <taxon>Haptophyta</taxon>
        <taxon>Prymnesiophyceae</taxon>
        <taxon>Coccolithales</taxon>
        <taxon>Calcidiscaceae</taxon>
        <taxon>Calcidiscus</taxon>
    </lineage>
</organism>
<accession>A0A7S0JCI3</accession>
<name>A0A7S0JCI3_9EUKA</name>
<evidence type="ECO:0000313" key="1">
    <source>
        <dbReference type="EMBL" id="CAD8546816.1"/>
    </source>
</evidence>
<gene>
    <name evidence="1" type="ORF">CLEP1334_LOCUS22106</name>
</gene>
<proteinExistence type="predicted"/>
<dbReference type="PANTHER" id="PTHR36738:SF1">
    <property type="entry name" value="EXPRESSED PROTEIN"/>
    <property type="match status" value="1"/>
</dbReference>
<reference evidence="1" key="1">
    <citation type="submission" date="2021-01" db="EMBL/GenBank/DDBJ databases">
        <authorList>
            <person name="Corre E."/>
            <person name="Pelletier E."/>
            <person name="Niang G."/>
            <person name="Scheremetjew M."/>
            <person name="Finn R."/>
            <person name="Kale V."/>
            <person name="Holt S."/>
            <person name="Cochrane G."/>
            <person name="Meng A."/>
            <person name="Brown T."/>
            <person name="Cohen L."/>
        </authorList>
    </citation>
    <scope>NUCLEOTIDE SEQUENCE</scope>
    <source>
        <strain evidence="1">RCC1130</strain>
    </source>
</reference>
<protein>
    <submittedName>
        <fullName evidence="1">Uncharacterized protein</fullName>
    </submittedName>
</protein>